<evidence type="ECO:0000256" key="3">
    <source>
        <dbReference type="ARBA" id="ARBA00008030"/>
    </source>
</evidence>
<dbReference type="GeneID" id="24922461"/>
<dbReference type="PANTHER" id="PTHR15975:SF0">
    <property type="entry name" value="CCR4-NOT TRANSCRIPTION COMPLEX SUBUNIT 11"/>
    <property type="match status" value="1"/>
</dbReference>
<evidence type="ECO:0000313" key="10">
    <source>
        <dbReference type="EMBL" id="CBK21696.2"/>
    </source>
</evidence>
<organism evidence="10">
    <name type="scientific">Blastocystis hominis</name>
    <dbReference type="NCBI Taxonomy" id="12968"/>
    <lineage>
        <taxon>Eukaryota</taxon>
        <taxon>Sar</taxon>
        <taxon>Stramenopiles</taxon>
        <taxon>Bigyra</taxon>
        <taxon>Opalozoa</taxon>
        <taxon>Opalinata</taxon>
        <taxon>Blastocystidae</taxon>
        <taxon>Blastocystis</taxon>
    </lineage>
</organism>
<evidence type="ECO:0000256" key="1">
    <source>
        <dbReference type="ARBA" id="ARBA00004123"/>
    </source>
</evidence>
<reference evidence="10" key="1">
    <citation type="submission" date="2010-02" db="EMBL/GenBank/DDBJ databases">
        <title>Sequencing and annotation of the Blastocystis hominis genome.</title>
        <authorList>
            <person name="Wincker P."/>
        </authorList>
    </citation>
    <scope>NUCLEOTIDE SEQUENCE</scope>
    <source>
        <strain evidence="10">Singapore isolate B</strain>
    </source>
</reference>
<dbReference type="InterPro" id="IPR019312">
    <property type="entry name" value="CNOT11"/>
</dbReference>
<dbReference type="RefSeq" id="XP_012895744.1">
    <property type="nucleotide sequence ID" value="XM_013040290.1"/>
</dbReference>
<evidence type="ECO:0000256" key="4">
    <source>
        <dbReference type="ARBA" id="ARBA00014872"/>
    </source>
</evidence>
<name>D8M0V7_BLAHO</name>
<dbReference type="GO" id="GO:0031047">
    <property type="term" value="P:regulatory ncRNA-mediated gene silencing"/>
    <property type="evidence" value="ECO:0007669"/>
    <property type="project" value="UniProtKB-KW"/>
</dbReference>
<proteinExistence type="inferred from homology"/>
<evidence type="ECO:0000256" key="9">
    <source>
        <dbReference type="ARBA" id="ARBA00023242"/>
    </source>
</evidence>
<evidence type="ECO:0000313" key="11">
    <source>
        <dbReference type="Proteomes" id="UP000008312"/>
    </source>
</evidence>
<evidence type="ECO:0000256" key="7">
    <source>
        <dbReference type="ARBA" id="ARBA00023158"/>
    </source>
</evidence>
<evidence type="ECO:0000256" key="8">
    <source>
        <dbReference type="ARBA" id="ARBA00023163"/>
    </source>
</evidence>
<keyword evidence="11" id="KW-1185">Reference proteome</keyword>
<dbReference type="Proteomes" id="UP000008312">
    <property type="component" value="Unassembled WGS sequence"/>
</dbReference>
<evidence type="ECO:0000256" key="6">
    <source>
        <dbReference type="ARBA" id="ARBA00023015"/>
    </source>
</evidence>
<sequence length="386" mass="43974">MSSDLSQIVKLLGNHEYIIREQIAETEIAITDFSDINPVEFLFSLLRDNMLSLEGRLTSLLVLYVYMKENGESRCTPEKMMCVSIVTGSLGQYSSLHLSDFISKSYETDSCELSWTPSFRPVFFTPCGEVPEMLFPAMYPEQDQDLSAYAELFQDSESFFLFSSPPFDRPSLSLSPSRDEFYFPFVDLAPSFLFIPMQSNLLDDLRRLLDRSVSQPLTEGELEQLRSDVSCYKALIREGNWTSGKFRSLLANNVTIALDVMRESFSVQKKKQQLLDIVVQSQLSVSVLHVASQLLCFEAIPAAFFRNFVEKAMKNLPLIKDTKLQRQLVRCFCFFLSGVYKKGIVDLAVQFTKNAVTKLKSSFKDVPEILCLQSLLNSGYLTYYVC</sequence>
<evidence type="ECO:0000256" key="5">
    <source>
        <dbReference type="ARBA" id="ARBA00022490"/>
    </source>
</evidence>
<keyword evidence="8" id="KW-0804">Transcription</keyword>
<dbReference type="GO" id="GO:0030014">
    <property type="term" value="C:CCR4-NOT complex"/>
    <property type="evidence" value="ECO:0007669"/>
    <property type="project" value="InterPro"/>
</dbReference>
<dbReference type="InParanoid" id="D8M0V7"/>
<keyword evidence="7" id="KW-0943">RNA-mediated gene silencing</keyword>
<comment type="similarity">
    <text evidence="3">Belongs to the CNOT11 family.</text>
</comment>
<dbReference type="GO" id="GO:0005737">
    <property type="term" value="C:cytoplasm"/>
    <property type="evidence" value="ECO:0007669"/>
    <property type="project" value="UniProtKB-SubCell"/>
</dbReference>
<gene>
    <name evidence="10" type="ORF">GSBLH_T00006336001</name>
</gene>
<keyword evidence="9" id="KW-0539">Nucleus</keyword>
<dbReference type="GO" id="GO:0005634">
    <property type="term" value="C:nucleus"/>
    <property type="evidence" value="ECO:0007669"/>
    <property type="project" value="UniProtKB-SubCell"/>
</dbReference>
<dbReference type="PANTHER" id="PTHR15975">
    <property type="entry name" value="CCR4-NOT TRANSCRIPTION COMPLEX SUBUNIT 11"/>
    <property type="match status" value="1"/>
</dbReference>
<dbReference type="EMBL" id="FN668644">
    <property type="protein sequence ID" value="CBK21696.2"/>
    <property type="molecule type" value="Genomic_DNA"/>
</dbReference>
<dbReference type="Pfam" id="PF10155">
    <property type="entry name" value="CNOT11"/>
    <property type="match status" value="1"/>
</dbReference>
<dbReference type="AlphaFoldDB" id="D8M0V7"/>
<protein>
    <recommendedName>
        <fullName evidence="4">CCR4-NOT transcription complex subunit 11</fullName>
    </recommendedName>
</protein>
<accession>D8M0V7</accession>
<keyword evidence="6" id="KW-0805">Transcription regulation</keyword>
<keyword evidence="5" id="KW-0963">Cytoplasm</keyword>
<comment type="subcellular location">
    <subcellularLocation>
        <location evidence="2">Cytoplasm</location>
    </subcellularLocation>
    <subcellularLocation>
        <location evidence="1">Nucleus</location>
    </subcellularLocation>
</comment>
<evidence type="ECO:0000256" key="2">
    <source>
        <dbReference type="ARBA" id="ARBA00004496"/>
    </source>
</evidence>